<dbReference type="EMBL" id="KN817759">
    <property type="protein sequence ID" value="KJA13288.1"/>
    <property type="molecule type" value="Genomic_DNA"/>
</dbReference>
<feature type="domain" description="SWIM-type" evidence="3">
    <location>
        <begin position="483"/>
        <end position="522"/>
    </location>
</feature>
<dbReference type="Proteomes" id="UP000054270">
    <property type="component" value="Unassembled WGS sequence"/>
</dbReference>
<dbReference type="AlphaFoldDB" id="A0A0D2LR46"/>
<dbReference type="OrthoDB" id="3262412at2759"/>
<feature type="compositionally biased region" description="Acidic residues" evidence="2">
    <location>
        <begin position="578"/>
        <end position="593"/>
    </location>
</feature>
<dbReference type="STRING" id="945553.A0A0D2LR46"/>
<evidence type="ECO:0000256" key="2">
    <source>
        <dbReference type="SAM" id="MobiDB-lite"/>
    </source>
</evidence>
<feature type="region of interest" description="Disordered" evidence="2">
    <location>
        <begin position="217"/>
        <end position="259"/>
    </location>
</feature>
<dbReference type="OMA" id="RIKHDFL"/>
<evidence type="ECO:0000259" key="3">
    <source>
        <dbReference type="PROSITE" id="PS50966"/>
    </source>
</evidence>
<gene>
    <name evidence="4" type="ORF">HYPSUDRAFT_73094</name>
</gene>
<keyword evidence="1" id="KW-0479">Metal-binding</keyword>
<reference evidence="5" key="1">
    <citation type="submission" date="2014-04" db="EMBL/GenBank/DDBJ databases">
        <title>Evolutionary Origins and Diversification of the Mycorrhizal Mutualists.</title>
        <authorList>
            <consortium name="DOE Joint Genome Institute"/>
            <consortium name="Mycorrhizal Genomics Consortium"/>
            <person name="Kohler A."/>
            <person name="Kuo A."/>
            <person name="Nagy L.G."/>
            <person name="Floudas D."/>
            <person name="Copeland A."/>
            <person name="Barry K.W."/>
            <person name="Cichocki N."/>
            <person name="Veneault-Fourrey C."/>
            <person name="LaButti K."/>
            <person name="Lindquist E.A."/>
            <person name="Lipzen A."/>
            <person name="Lundell T."/>
            <person name="Morin E."/>
            <person name="Murat C."/>
            <person name="Riley R."/>
            <person name="Ohm R."/>
            <person name="Sun H."/>
            <person name="Tunlid A."/>
            <person name="Henrissat B."/>
            <person name="Grigoriev I.V."/>
            <person name="Hibbett D.S."/>
            <person name="Martin F."/>
        </authorList>
    </citation>
    <scope>NUCLEOTIDE SEQUENCE [LARGE SCALE GENOMIC DNA]</scope>
    <source>
        <strain evidence="5">FD-334 SS-4</strain>
    </source>
</reference>
<keyword evidence="1" id="KW-0862">Zinc</keyword>
<evidence type="ECO:0000256" key="1">
    <source>
        <dbReference type="PROSITE-ProRule" id="PRU00325"/>
    </source>
</evidence>
<evidence type="ECO:0000313" key="5">
    <source>
        <dbReference type="Proteomes" id="UP000054270"/>
    </source>
</evidence>
<keyword evidence="1" id="KW-0863">Zinc-finger</keyword>
<dbReference type="GO" id="GO:0008270">
    <property type="term" value="F:zinc ion binding"/>
    <property type="evidence" value="ECO:0007669"/>
    <property type="project" value="UniProtKB-KW"/>
</dbReference>
<sequence>MPPEANQMIEEQVEWLKPAMMVSRIQSVYPQVTATQVHTAWQELSKAHWLRDKHQISSATKLLNEFGDDVDVFQLQDVPEGTEMVAWGMKKIAQLLKGRVLEIGLNATYNTNSRHLELYTVLGEYDNAGFPLAYCLLSTATAIDQGKRTKALSVWAKCLRDVYGIHPIFAHIDKDMAEIGCLKEVWKTKISLCWWHLRHAVRTRLENCKLATTPYNVERPAGKKTDPGDYEGSLPEPDIQAAPPASQPQSTVPPPLPSTDLDAANILRIKIPVVKQPPPPPVLSPNPPLSPMPNPPVAPSTANTFTLGGDRVERLTIRIPATQPLVEPSGKPEDGVNDDDETTTSTCHTFCSALYRDTIITMIEKHFCAHPLIPEVWAYLWENWYRSGRWNLWARSAHDEIPILKTTMMVESHWRRIKHDFLHYFHMPQCDLLVWILVTKLAPCYYRKLDHLLIDTGRYRELPCWRKDFKKMWQKLEKREITYPVSDAYRPDVKNWKCTCPSFVISRFLVCKHLVQMVHAVPAIFFLEAKRHRTTPFWQHPTLKPLDDDEALHPGSNETGTVAGHRLEGVHTATPGDIADEDDEGDDDDNDDDIEEEAFVSSAGGLTFDEAMEDKIKLITDFADGLCYQVQFRDQRMLKGLERNGASFFRMASACLMKERRMKMTRGATLSTWEKSTSEAMFYRTRSAGT</sequence>
<feature type="region of interest" description="Disordered" evidence="2">
    <location>
        <begin position="320"/>
        <end position="343"/>
    </location>
</feature>
<keyword evidence="5" id="KW-1185">Reference proteome</keyword>
<name>A0A0D2LR46_HYPSF</name>
<accession>A0A0D2LR46</accession>
<proteinExistence type="predicted"/>
<protein>
    <recommendedName>
        <fullName evidence="3">SWIM-type domain-containing protein</fullName>
    </recommendedName>
</protein>
<feature type="region of interest" description="Disordered" evidence="2">
    <location>
        <begin position="548"/>
        <end position="593"/>
    </location>
</feature>
<dbReference type="PROSITE" id="PS50966">
    <property type="entry name" value="ZF_SWIM"/>
    <property type="match status" value="1"/>
</dbReference>
<organism evidence="4 5">
    <name type="scientific">Hypholoma sublateritium (strain FD-334 SS-4)</name>
    <dbReference type="NCBI Taxonomy" id="945553"/>
    <lineage>
        <taxon>Eukaryota</taxon>
        <taxon>Fungi</taxon>
        <taxon>Dikarya</taxon>
        <taxon>Basidiomycota</taxon>
        <taxon>Agaricomycotina</taxon>
        <taxon>Agaricomycetes</taxon>
        <taxon>Agaricomycetidae</taxon>
        <taxon>Agaricales</taxon>
        <taxon>Agaricineae</taxon>
        <taxon>Strophariaceae</taxon>
        <taxon>Hypholoma</taxon>
    </lineage>
</organism>
<dbReference type="InterPro" id="IPR007527">
    <property type="entry name" value="Znf_SWIM"/>
</dbReference>
<evidence type="ECO:0000313" key="4">
    <source>
        <dbReference type="EMBL" id="KJA13288.1"/>
    </source>
</evidence>